<keyword evidence="1" id="KW-0812">Transmembrane</keyword>
<evidence type="ECO:0000256" key="1">
    <source>
        <dbReference type="SAM" id="Phobius"/>
    </source>
</evidence>
<proteinExistence type="predicted"/>
<feature type="transmembrane region" description="Helical" evidence="1">
    <location>
        <begin position="252"/>
        <end position="270"/>
    </location>
</feature>
<protein>
    <recommendedName>
        <fullName evidence="2">DUF6594 domain-containing protein</fullName>
    </recommendedName>
</protein>
<dbReference type="PANTHER" id="PTHR34502">
    <property type="entry name" value="DUF6594 DOMAIN-CONTAINING PROTEIN-RELATED"/>
    <property type="match status" value="1"/>
</dbReference>
<gene>
    <name evidence="3" type="ORF">UCRPC4_g05534</name>
</gene>
<reference evidence="3 4" key="2">
    <citation type="submission" date="2015-05" db="EMBL/GenBank/DDBJ databases">
        <authorList>
            <person name="Morales-Cruz A."/>
            <person name="Amrine K.C."/>
            <person name="Cantu D."/>
        </authorList>
    </citation>
    <scope>NUCLEOTIDE SEQUENCE [LARGE SCALE GENOMIC DNA]</scope>
    <source>
        <strain evidence="3">UCRPC4</strain>
    </source>
</reference>
<dbReference type="AlphaFoldDB" id="A0A0G2G0I2"/>
<feature type="domain" description="DUF6594" evidence="2">
    <location>
        <begin position="19"/>
        <end position="289"/>
    </location>
</feature>
<keyword evidence="1" id="KW-0472">Membrane</keyword>
<dbReference type="EMBL" id="LCWF01000145">
    <property type="protein sequence ID" value="KKY17473.1"/>
    <property type="molecule type" value="Genomic_DNA"/>
</dbReference>
<feature type="transmembrane region" description="Helical" evidence="1">
    <location>
        <begin position="219"/>
        <end position="240"/>
    </location>
</feature>
<organism evidence="3 4">
    <name type="scientific">Phaeomoniella chlamydospora</name>
    <name type="common">Phaeoacremonium chlamydosporum</name>
    <dbReference type="NCBI Taxonomy" id="158046"/>
    <lineage>
        <taxon>Eukaryota</taxon>
        <taxon>Fungi</taxon>
        <taxon>Dikarya</taxon>
        <taxon>Ascomycota</taxon>
        <taxon>Pezizomycotina</taxon>
        <taxon>Eurotiomycetes</taxon>
        <taxon>Chaetothyriomycetidae</taxon>
        <taxon>Phaeomoniellales</taxon>
        <taxon>Phaeomoniellaceae</taxon>
        <taxon>Phaeomoniella</taxon>
    </lineage>
</organism>
<dbReference type="OrthoDB" id="3533814at2759"/>
<feature type="transmembrane region" description="Helical" evidence="1">
    <location>
        <begin position="277"/>
        <end position="300"/>
    </location>
</feature>
<keyword evidence="4" id="KW-1185">Reference proteome</keyword>
<keyword evidence="1" id="KW-1133">Transmembrane helix</keyword>
<evidence type="ECO:0000259" key="2">
    <source>
        <dbReference type="Pfam" id="PF20237"/>
    </source>
</evidence>
<sequence length="304" mass="34819">MVDSERNEQPGSELVGHASVARFIASDREHSGFVYRQYREIAARNLLYLQSELRVLEIRQRELDREDAVGDLKDYEMAMDMEVLAERVLDPNDGRAQRRVKLEYQIKEKLKDYQEMLIRTKAVLQLRRPTKQVYEAFRSDFNNSHQSQSKQFPKLSGASFDLYEEEHINDLVSLCSPSLDEDRLTTWLRHHCPKLFMRREKHAYARGRSYVASLSERRLQICVASINIILAAAMLFGAIYNLYYVDNDKTKLGLIAAYTVAFAFCVGVLTNARRSEMFGACAAYSAVLVVFVSGNLGYGITSNA</sequence>
<dbReference type="InterPro" id="IPR046529">
    <property type="entry name" value="DUF6594"/>
</dbReference>
<comment type="caution">
    <text evidence="3">The sequence shown here is derived from an EMBL/GenBank/DDBJ whole genome shotgun (WGS) entry which is preliminary data.</text>
</comment>
<reference evidence="3 4" key="1">
    <citation type="submission" date="2015-05" db="EMBL/GenBank/DDBJ databases">
        <title>Distinctive expansion of gene families associated with plant cell wall degradation and secondary metabolism in the genomes of grapevine trunk pathogens.</title>
        <authorList>
            <person name="Lawrence D.P."/>
            <person name="Travadon R."/>
            <person name="Rolshausen P.E."/>
            <person name="Baumgartner K."/>
        </authorList>
    </citation>
    <scope>NUCLEOTIDE SEQUENCE [LARGE SCALE GENOMIC DNA]</scope>
    <source>
        <strain evidence="3">UCRPC4</strain>
    </source>
</reference>
<name>A0A0G2G0I2_PHACM</name>
<evidence type="ECO:0000313" key="4">
    <source>
        <dbReference type="Proteomes" id="UP000053317"/>
    </source>
</evidence>
<dbReference type="PANTHER" id="PTHR34502:SF4">
    <property type="entry name" value="DUF6594 DOMAIN-CONTAINING PROTEIN"/>
    <property type="match status" value="1"/>
</dbReference>
<dbReference type="Proteomes" id="UP000053317">
    <property type="component" value="Unassembled WGS sequence"/>
</dbReference>
<evidence type="ECO:0000313" key="3">
    <source>
        <dbReference type="EMBL" id="KKY17473.1"/>
    </source>
</evidence>
<accession>A0A0G2G0I2</accession>
<dbReference type="Pfam" id="PF20237">
    <property type="entry name" value="DUF6594"/>
    <property type="match status" value="1"/>
</dbReference>